<organism evidence="1 2">
    <name type="scientific">Pseudocercospora musae</name>
    <dbReference type="NCBI Taxonomy" id="113226"/>
    <lineage>
        <taxon>Eukaryota</taxon>
        <taxon>Fungi</taxon>
        <taxon>Dikarya</taxon>
        <taxon>Ascomycota</taxon>
        <taxon>Pezizomycotina</taxon>
        <taxon>Dothideomycetes</taxon>
        <taxon>Dothideomycetidae</taxon>
        <taxon>Mycosphaerellales</taxon>
        <taxon>Mycosphaerellaceae</taxon>
        <taxon>Pseudocercospora</taxon>
    </lineage>
</organism>
<dbReference type="AlphaFoldDB" id="A0A139IJE4"/>
<proteinExistence type="predicted"/>
<comment type="caution">
    <text evidence="1">The sequence shown here is derived from an EMBL/GenBank/DDBJ whole genome shotgun (WGS) entry which is preliminary data.</text>
</comment>
<dbReference type="OrthoDB" id="654211at2759"/>
<reference evidence="1 2" key="1">
    <citation type="submission" date="2015-07" db="EMBL/GenBank/DDBJ databases">
        <title>Comparative genomics of the Sigatoka disease complex on banana suggests a link between parallel evolutionary changes in Pseudocercospora fijiensis and Pseudocercospora eumusae and increased virulence on the banana host.</title>
        <authorList>
            <person name="Chang T.-C."/>
            <person name="Salvucci A."/>
            <person name="Crous P.W."/>
            <person name="Stergiopoulos I."/>
        </authorList>
    </citation>
    <scope>NUCLEOTIDE SEQUENCE [LARGE SCALE GENOMIC DNA]</scope>
    <source>
        <strain evidence="1 2">CBS 116634</strain>
    </source>
</reference>
<gene>
    <name evidence="1" type="ORF">AC579_7807</name>
</gene>
<dbReference type="EMBL" id="LFZO01000075">
    <property type="protein sequence ID" value="KXT14755.1"/>
    <property type="molecule type" value="Genomic_DNA"/>
</dbReference>
<accession>A0A139IJE4</accession>
<dbReference type="Proteomes" id="UP000073492">
    <property type="component" value="Unassembled WGS sequence"/>
</dbReference>
<sequence length="100" mass="10488">MHQPSARPISNMSALASSEPASAEKLGFGMLASASHAVDRRAAFLITAVGVPPVSKYPQHPELTTTGGVYVLEKSRQRTNSYSNISLPASIPALGQLKVA</sequence>
<name>A0A139IJE4_9PEZI</name>
<evidence type="ECO:0000313" key="2">
    <source>
        <dbReference type="Proteomes" id="UP000073492"/>
    </source>
</evidence>
<protein>
    <submittedName>
        <fullName evidence="1">Uncharacterized protein</fullName>
    </submittedName>
</protein>
<evidence type="ECO:0000313" key="1">
    <source>
        <dbReference type="EMBL" id="KXT14755.1"/>
    </source>
</evidence>
<keyword evidence="2" id="KW-1185">Reference proteome</keyword>